<sequence>MYTDFLSKLPDAATYEKLSQEKISNTEQEFYSLFNVEFPKDYIELLHFTNGLSFDGQSICGVYDEKFLADHPRKKSMDILRFNSSFRDLTDITDYIMLGKSGIDYIVYNIGEKKFQILSNGTMECFGTFDSFLDLLYAFFEVERQ</sequence>
<accession>A0A1I1Q2Q0</accession>
<evidence type="ECO:0000313" key="2">
    <source>
        <dbReference type="Proteomes" id="UP000182192"/>
    </source>
</evidence>
<evidence type="ECO:0008006" key="3">
    <source>
        <dbReference type="Google" id="ProtNLM"/>
    </source>
</evidence>
<evidence type="ECO:0000313" key="1">
    <source>
        <dbReference type="EMBL" id="SFD13503.1"/>
    </source>
</evidence>
<dbReference type="InterPro" id="IPR037883">
    <property type="entry name" value="Knr4/Smi1-like_sf"/>
</dbReference>
<dbReference type="AlphaFoldDB" id="A0A1I1Q2Q0"/>
<organism evidence="1 2">
    <name type="scientific">Ruminococcus albus</name>
    <dbReference type="NCBI Taxonomy" id="1264"/>
    <lineage>
        <taxon>Bacteria</taxon>
        <taxon>Bacillati</taxon>
        <taxon>Bacillota</taxon>
        <taxon>Clostridia</taxon>
        <taxon>Eubacteriales</taxon>
        <taxon>Oscillospiraceae</taxon>
        <taxon>Ruminococcus</taxon>
    </lineage>
</organism>
<dbReference type="NCBIfam" id="NF038335">
    <property type="entry name" value="YPO0640_fam"/>
    <property type="match status" value="1"/>
</dbReference>
<dbReference type="OrthoDB" id="2086237at2"/>
<proteinExistence type="predicted"/>
<dbReference type="SUPFAM" id="SSF160631">
    <property type="entry name" value="SMI1/KNR4-like"/>
    <property type="match status" value="1"/>
</dbReference>
<dbReference type="EMBL" id="FOKQ01000038">
    <property type="protein sequence ID" value="SFD13503.1"/>
    <property type="molecule type" value="Genomic_DNA"/>
</dbReference>
<protein>
    <recommendedName>
        <fullName evidence="3">SMI1 / KNR4 family (SUKH-1)</fullName>
    </recommendedName>
</protein>
<name>A0A1I1Q2Q0_RUMAL</name>
<dbReference type="Proteomes" id="UP000182192">
    <property type="component" value="Unassembled WGS sequence"/>
</dbReference>
<gene>
    <name evidence="1" type="ORF">SAMN02910406_03186</name>
</gene>
<dbReference type="Gene3D" id="3.40.1580.10">
    <property type="entry name" value="SMI1/KNR4-like"/>
    <property type="match status" value="1"/>
</dbReference>
<reference evidence="1 2" key="1">
    <citation type="submission" date="2016-10" db="EMBL/GenBank/DDBJ databases">
        <authorList>
            <person name="de Groot N.N."/>
        </authorList>
    </citation>
    <scope>NUCLEOTIDE SEQUENCE [LARGE SCALE GENOMIC DNA]</scope>
    <source>
        <strain evidence="1 2">AR67</strain>
    </source>
</reference>